<dbReference type="PANTHER" id="PTHR24104:SF25">
    <property type="entry name" value="PROTEIN LIN-41"/>
    <property type="match status" value="1"/>
</dbReference>
<proteinExistence type="predicted"/>
<keyword evidence="1" id="KW-0677">Repeat</keyword>
<organism evidence="4">
    <name type="scientific">marine sediment metagenome</name>
    <dbReference type="NCBI Taxonomy" id="412755"/>
    <lineage>
        <taxon>unclassified sequences</taxon>
        <taxon>metagenomes</taxon>
        <taxon>ecological metagenomes</taxon>
    </lineage>
</organism>
<feature type="compositionally biased region" description="Polar residues" evidence="2">
    <location>
        <begin position="3733"/>
        <end position="3744"/>
    </location>
</feature>
<gene>
    <name evidence="4" type="ORF">LCGC14_0175970</name>
</gene>
<dbReference type="CDD" id="cd14955">
    <property type="entry name" value="NHL_like_4"/>
    <property type="match status" value="1"/>
</dbReference>
<dbReference type="SUPFAM" id="SSF101898">
    <property type="entry name" value="NHL repeat"/>
    <property type="match status" value="1"/>
</dbReference>
<dbReference type="PROSITE" id="PS51125">
    <property type="entry name" value="NHL"/>
    <property type="match status" value="6"/>
</dbReference>
<feature type="transmembrane region" description="Helical" evidence="3">
    <location>
        <begin position="3674"/>
        <end position="3694"/>
    </location>
</feature>
<keyword evidence="3" id="KW-0812">Transmembrane</keyword>
<reference evidence="4" key="1">
    <citation type="journal article" date="2015" name="Nature">
        <title>Complex archaea that bridge the gap between prokaryotes and eukaryotes.</title>
        <authorList>
            <person name="Spang A."/>
            <person name="Saw J.H."/>
            <person name="Jorgensen S.L."/>
            <person name="Zaremba-Niedzwiedzka K."/>
            <person name="Martijn J."/>
            <person name="Lind A.E."/>
            <person name="van Eijk R."/>
            <person name="Schleper C."/>
            <person name="Guy L."/>
            <person name="Ettema T.J."/>
        </authorList>
    </citation>
    <scope>NUCLEOTIDE SEQUENCE</scope>
</reference>
<dbReference type="GO" id="GO:0008270">
    <property type="term" value="F:zinc ion binding"/>
    <property type="evidence" value="ECO:0007669"/>
    <property type="project" value="UniProtKB-KW"/>
</dbReference>
<keyword evidence="3" id="KW-0472">Membrane</keyword>
<dbReference type="InterPro" id="IPR050952">
    <property type="entry name" value="TRIM-NHL_E3_ligases"/>
</dbReference>
<dbReference type="InterPro" id="IPR011042">
    <property type="entry name" value="6-blade_b-propeller_TolB-like"/>
</dbReference>
<protein>
    <submittedName>
        <fullName evidence="4">Uncharacterized protein</fullName>
    </submittedName>
</protein>
<feature type="region of interest" description="Disordered" evidence="2">
    <location>
        <begin position="3711"/>
        <end position="3754"/>
    </location>
</feature>
<feature type="compositionally biased region" description="Basic residues" evidence="2">
    <location>
        <begin position="3745"/>
        <end position="3754"/>
    </location>
</feature>
<evidence type="ECO:0000256" key="1">
    <source>
        <dbReference type="ARBA" id="ARBA00022737"/>
    </source>
</evidence>
<evidence type="ECO:0000256" key="3">
    <source>
        <dbReference type="SAM" id="Phobius"/>
    </source>
</evidence>
<dbReference type="Pfam" id="PF01436">
    <property type="entry name" value="NHL"/>
    <property type="match status" value="3"/>
</dbReference>
<dbReference type="PANTHER" id="PTHR24104">
    <property type="entry name" value="E3 UBIQUITIN-PROTEIN LIGASE NHLRC1-RELATED"/>
    <property type="match status" value="1"/>
</dbReference>
<dbReference type="InterPro" id="IPR001258">
    <property type="entry name" value="NHL_repeat"/>
</dbReference>
<sequence>MIAQKHNKIISLLLIILFSAIIVPSEFIPDKLISNSLNDSQSEIDEGLPSFLNDLNNNDALAPDINKTSLQKNSMVNNPSVYPTSNLLVSDTIANTWYNGEKIKVDFNSKNNTVKSLDFSTKTDFDFLLEWGSTGTGDSEFDVPYFIDVDSTGNVYVADMINDRVQKFDSTGTFLLEWGTPGTGDGQFGTNSPQGIAVDSFGDVYVTDPTNDRIQKFNNTGTYLSQFGTGGTGNGQFDLPGGIAVDSSGNIYVADTYNHRVQIFNSTHDYISLFGSSGSGDGQFSYPLDIAVDSLANIYVVDTVNHRVQKFNSTNDYVSQFGSQGTGDAEFDFPQSIAIDVSGNLYVVDAQNNRIQKFDSSATYLSQFGQGPIGGGGTGEGEFDGPQSVAVAINGDIYVVDQSNDRIQKFGQTVTATTPLGELPFSSIIVDAARANGTISETVDLGFTYYDLVNPSELGIIFSWSTKKSAIYTPIFTPQELSLSVDPNAIYSASELKITLTFTYSGQGGFTAEISAFDTGLNQLISTSTTSGVDYFAFDNSIIKIDSVWAKSPQFSADIPSQFKYTSNYESIIHVINVAVFDYRIPLEIYAPLNWTYSSINPSAIITYNPTDNTYEATNTVPTTYEITFTSGNNYSMAIEDRKDLLKSPSFEDNFDDWEESTTNPFDTIERQTQIVSNGIFALNLTDSNSFGELLFKPSGNNFSDGTYYISFDYYVIDLPEDDYYFIYKENGTLISNSLPTTLNRWHKLYYEIQLSDGIINLVKLSFQSASGSYHVLIDNVFVGKNSQTVITKNASEYVFSAYFMRWDGYGNPIFPYVTVDLSLTDVFGTEIFNTTVSTNQLGYSEYTYSGVISEQNYFVNWTSLESGWVNSQIESILPQLASKTSIRDFDFSEESIETMINLDADTTSFEDNLLNITSTGGDYWGFYNTFTTTNKDYSISAKMQRTGGTNSFMGITFFDTPGTSLSDDVFLIRPGSFDTILRVDGIETNPVLQTFSDTWYNIRADVTETQVKVYVNNILIATRINTNSRTNPSMGLYGFDSNAQVDFIRYSMLSNPDLLIAETETYSNSLNNSLINSVYSDNNYLGQYTDLTLIPLNLTGGSHNLTILPTKNVVDGLYTPEYSAVSTYTYTISEGGPFLVNVQSFSLSDNYVQTFVSATKDGTYTVYENNTNIGSGNFVLSGTAIQSIRENELGVLVFYALKFQNDTDVIWFNTTYSNAALATPPEGQPPVFIGVWYEGETIHIIDSLYNTFDIKSYYVYVNEFIIKHVVWAIPTNNLDWLEFSLPTHWSNVSLNIIETSLGDNTNNNYNYTTIYAGADYVLTAYSGEGYGYDYARQKQILAIEDISSDYLTDPGFETGFSDWFGGIAEPFTTISINSSIVYDGSFSLRLDQQNSYYAYLNKITILDAGEYYISFAYYIESIDFTFKIYTYNGGWDIMDVASASNVLNRWNTFNSFITLDGDTDGLNRQIILNFDDPTANGVIFIDNIRLWKASGSIENTAYSENTFSAQFISWDGYMNPTLSDIDVEWSLRDRTADTEIISQSLTTDEYGIASYTFKGTLEPKEYTNEWWSWYGLDYSLQELGDYWDFDEDIDSWQNANNYAISNVDGTMVGEATTVGAIHRGGLTIDADIYDKFSFYMNSNISSGSYISYLYFTALGYTEVVDILDISTTYSLISFDLSSDLIIPNWNGSMSTSVGLRINTPNPIKVTFDYIKLTMAQKSYFTPISAGSAPYSYETKYDGSDNYFDFSEGTENTESNVGSTIVNENGYLNVSDSSILTAFFGGISVISVDADFYNVIQIRIRTPNTAGLGLGFLFFNGATAITDTKSLAANDTWYTLEFPTNSDWSSTETNIEFYAYAITGITIIFNIDYIHLVHKTQDSGYSFDFNEEWGDIDESIGFNGWTTLYDGARESLTIENGVVDLAITNNWGGMVYIFDEAQPLTTSIGFEVKIKHISGVDSLSFEFKSDGINIKYLTITSMQLVGIKDGFDIYRYYHNIDGLTYDRLTIWDYNFGAMRYYIDYVRSLDASIDIITPTDTYLQINSDLGNKYSVWQDNIYLGIKTPTDIILKNNTVGTHEFLFVLYDALAITDLLEIPTIWAIYNYEIIASITAFLVNVQSFTLSDVYVQTFVTATKDGTYTAYENNTNIGSGSFVLSGTSIQSVRNNELGVLVLYALKFQNATDILWFNTTYSNAALITPPEGQPPVFIGIWYEGETIHLTTESNTYEVRSYYKYIDSFIIKHVIWVIPTNNMDWFEFSLPLHWSNVTLNVVETTLGSYTDNNYNYTTIYAGADYVLTAFSGEGYGSDYQRQKQIMALEDITSDYMFDGSFENGMDDWTDNPSNKFENVGITSNIVSDGEYALIINSTDATTDYLEFNKLDSGEYYISFDYYIIASDNIVYFQPSINDVDIIFDATTEKNKWHSYFFYFLFDNSIYDWIRFDAYSWQGEFIIDNIRLWKASGQIETIENQQYQFSSSFISWDGYINPTLPIIDVEYSLRERFTGIEITSQTLTTNEHGIASYTFKGTLDTREYENRWWSSDSWFDNGFIDDKIDFSEDEGFSGGVYENFNGVDTYKITTIASSTVSMTKTLSTLKTYDDNLLLSFRVYSEFTGSGWQIRNILYDTDGHIYFDIGNLVILNEFTTFTYQLSEYTVTIGDPDKLNSFSFGHYAYSSGLYVYWDYIKFIMPQKTYFTPLSAGYAPYSYETKQSGEKNYWDFSEETTENISDIGDGTYSSTDNGTLAWIADGTLAYAKFEFTNLDIDTSIYTHLQLRVMGNEDINTTQLSEIKSGSTSFFAIFDGTYSTSTNWQVFEIDLSSDPDWTGIISSLALTFYSHDLTTLEGNETLLIDHTFLVSKTYDVGRSWEFDEDLQGWDYSFIGSQFNVREWRDGSMYLETDGTVVRGTIQQMNSYSSDIQAGQTISIKITLSGTTNVRLYLYRPDSASWNAVWFNGLSVGVNYVEYLVPWTVNGLGLLFDEGYVVNGYVGFVHIIDADTSNPPLETDTYFQITPNSNEQYAVWLDDVYLGINNGTSIILKNNTLGSHIFEYALYKNINNDYSPQLTTLIQRYSYTVTGEGNMYIRFQNAVGQYIPFESFTSYYRFNSDPYSALGDNIIHFSEMTSTVDIFINDTYGNTVNNEIGVTYDNFHIIIIDAHEIFFSNQVSQSLLVQLKIPSASWSESVGYWIGLDSFRAIMLYNGTYDYRVLASDGSTILLASTPIDIDDDIAIELSEETDLGIYSYMWDVGSNNISLIVVTNHGDATISVWDESGYVGQWTESDNIVWDIPANITQSIVIFNVTKDVQKYGVLESQSIVRTFTYPITADDLGILQTDVRFFELDADTYAVEASSNHENTTIVITHDGVETDNETLGVYGLFGITKATAGGFHNVTVIISWTNSTGSTFTNTYIFDYWVDNYYSATYEVLPNSPGLKIASNEINMRSFNVYVDEVLITPLLPDDLRQQTTANINYTVIYDGYLFIRSTTYLHNITIKDKWDYPLFRNETDMREYTHLVIELPLVRATFVSERDEDVEVDMYLFNITSEEYELSGSVSVAAHQIVDGVWVIAGQYAIRVWGVSTDEVLINSETTTVQVFAEDVEYREGNKEDFGGLSGDGINSTLCAINPASCGVQYGYKIFKLQKYSYSSESSTDPFSDQGWLATAQIWIVQVWTDYKYWIIGVVVVVIAAFILFGNLVSIKNLFKKKKVKIEKTTKLPTPQQRREGGAGIPVYSKNKPPQKSPLPTITSRKKRKLPKR</sequence>
<accession>A0A0F9XTU8</accession>
<comment type="caution">
    <text evidence="4">The sequence shown here is derived from an EMBL/GenBank/DDBJ whole genome shotgun (WGS) entry which is preliminary data.</text>
</comment>
<dbReference type="Gene3D" id="2.120.10.30">
    <property type="entry name" value="TolB, C-terminal domain"/>
    <property type="match status" value="3"/>
</dbReference>
<evidence type="ECO:0000313" key="4">
    <source>
        <dbReference type="EMBL" id="KKN95728.1"/>
    </source>
</evidence>
<keyword evidence="3" id="KW-1133">Transmembrane helix</keyword>
<name>A0A0F9XTU8_9ZZZZ</name>
<dbReference type="SUPFAM" id="SSF63829">
    <property type="entry name" value="Calcium-dependent phosphotriesterase"/>
    <property type="match status" value="1"/>
</dbReference>
<evidence type="ECO:0000256" key="2">
    <source>
        <dbReference type="SAM" id="MobiDB-lite"/>
    </source>
</evidence>
<dbReference type="EMBL" id="LAZR01000069">
    <property type="protein sequence ID" value="KKN95728.1"/>
    <property type="molecule type" value="Genomic_DNA"/>
</dbReference>